<reference evidence="1 2" key="1">
    <citation type="submission" date="2019-02" db="EMBL/GenBank/DDBJ databases">
        <title>Draft genome sequences of novel Actinobacteria.</title>
        <authorList>
            <person name="Sahin N."/>
            <person name="Ay H."/>
            <person name="Saygin H."/>
        </authorList>
    </citation>
    <scope>NUCLEOTIDE SEQUENCE [LARGE SCALE GENOMIC DNA]</scope>
    <source>
        <strain evidence="1 2">KC603</strain>
    </source>
</reference>
<dbReference type="Proteomes" id="UP000295621">
    <property type="component" value="Unassembled WGS sequence"/>
</dbReference>
<sequence>MSRGRARVRRLWRHRVAGGVAVLAVAGLGAAVLPAVLDDDRDNVASADGAGDPAGYPPQVGADPVKQRMWDAIESALPADVEVVPAEDLEHEVVPETGPSVEVTLTRGGRTSFDLAVTLEPTRTDLPEYRPCSEPGLFDGVAGQWLNCEDGRDDDGVYRAAGDLNGLVASAVLAENDDVSVTVRWNVRPLSPTGSDQPAPDDPLPMSALDRAEGEAIGDAVLAAAAGLDPADLTSGVELAAVAEAWPEMTNVLEEAVGAELTAVGPEVPVVDLQDAEHQAGTVSAEYVTDDGLELELWFRQRPRVSEPMCVDRIMWCLRSPAGSRGWAARVVCLACRWGCAVTPGFAAAPRARTARVW</sequence>
<accession>A0A4R4RJA7</accession>
<name>A0A4R4RJA7_9ACTN</name>
<dbReference type="EMBL" id="SMKL01000054">
    <property type="protein sequence ID" value="TDC48543.1"/>
    <property type="molecule type" value="Genomic_DNA"/>
</dbReference>
<protein>
    <submittedName>
        <fullName evidence="1">Uncharacterized protein</fullName>
    </submittedName>
</protein>
<dbReference type="AlphaFoldDB" id="A0A4R4RJA7"/>
<organism evidence="1 2">
    <name type="scientific">Jiangella ureilytica</name>
    <dbReference type="NCBI Taxonomy" id="2530374"/>
    <lineage>
        <taxon>Bacteria</taxon>
        <taxon>Bacillati</taxon>
        <taxon>Actinomycetota</taxon>
        <taxon>Actinomycetes</taxon>
        <taxon>Jiangellales</taxon>
        <taxon>Jiangellaceae</taxon>
        <taxon>Jiangella</taxon>
    </lineage>
</organism>
<evidence type="ECO:0000313" key="1">
    <source>
        <dbReference type="EMBL" id="TDC48543.1"/>
    </source>
</evidence>
<evidence type="ECO:0000313" key="2">
    <source>
        <dbReference type="Proteomes" id="UP000295621"/>
    </source>
</evidence>
<keyword evidence="2" id="KW-1185">Reference proteome</keyword>
<comment type="caution">
    <text evidence="1">The sequence shown here is derived from an EMBL/GenBank/DDBJ whole genome shotgun (WGS) entry which is preliminary data.</text>
</comment>
<proteinExistence type="predicted"/>
<gene>
    <name evidence="1" type="ORF">E1212_20775</name>
</gene>